<dbReference type="Gene3D" id="1.10.1740.10">
    <property type="match status" value="1"/>
</dbReference>
<dbReference type="RefSeq" id="WP_369330738.1">
    <property type="nucleotide sequence ID" value="NZ_JAULBC010000006.1"/>
</dbReference>
<dbReference type="InterPro" id="IPR013325">
    <property type="entry name" value="RNA_pol_sigma_r2"/>
</dbReference>
<feature type="domain" description="RNA polymerase sigma factor 70 region 4 type 2" evidence="6">
    <location>
        <begin position="116"/>
        <end position="166"/>
    </location>
</feature>
<keyword evidence="3" id="KW-0731">Sigma factor</keyword>
<dbReference type="InterPro" id="IPR007627">
    <property type="entry name" value="RNA_pol_sigma70_r2"/>
</dbReference>
<evidence type="ECO:0000259" key="5">
    <source>
        <dbReference type="Pfam" id="PF04542"/>
    </source>
</evidence>
<accession>A0ABV3ZHF2</accession>
<dbReference type="Pfam" id="PF08281">
    <property type="entry name" value="Sigma70_r4_2"/>
    <property type="match status" value="1"/>
</dbReference>
<dbReference type="Proteomes" id="UP001560573">
    <property type="component" value="Unassembled WGS sequence"/>
</dbReference>
<dbReference type="PANTHER" id="PTHR43133">
    <property type="entry name" value="RNA POLYMERASE ECF-TYPE SIGMA FACTO"/>
    <property type="match status" value="1"/>
</dbReference>
<comment type="caution">
    <text evidence="7">The sequence shown here is derived from an EMBL/GenBank/DDBJ whole genome shotgun (WGS) entry which is preliminary data.</text>
</comment>
<evidence type="ECO:0000256" key="3">
    <source>
        <dbReference type="ARBA" id="ARBA00023082"/>
    </source>
</evidence>
<dbReference type="InterPro" id="IPR039425">
    <property type="entry name" value="RNA_pol_sigma-70-like"/>
</dbReference>
<evidence type="ECO:0000256" key="1">
    <source>
        <dbReference type="ARBA" id="ARBA00010641"/>
    </source>
</evidence>
<evidence type="ECO:0000256" key="2">
    <source>
        <dbReference type="ARBA" id="ARBA00023015"/>
    </source>
</evidence>
<dbReference type="NCBIfam" id="TIGR02937">
    <property type="entry name" value="sigma70-ECF"/>
    <property type="match status" value="1"/>
</dbReference>
<dbReference type="InterPro" id="IPR013249">
    <property type="entry name" value="RNA_pol_sigma70_r4_t2"/>
</dbReference>
<evidence type="ECO:0000259" key="6">
    <source>
        <dbReference type="Pfam" id="PF08281"/>
    </source>
</evidence>
<dbReference type="InterPro" id="IPR036388">
    <property type="entry name" value="WH-like_DNA-bd_sf"/>
</dbReference>
<proteinExistence type="inferred from homology"/>
<organism evidence="7 8">
    <name type="scientific">Danxiaibacter flavus</name>
    <dbReference type="NCBI Taxonomy" id="3049108"/>
    <lineage>
        <taxon>Bacteria</taxon>
        <taxon>Pseudomonadati</taxon>
        <taxon>Bacteroidota</taxon>
        <taxon>Chitinophagia</taxon>
        <taxon>Chitinophagales</taxon>
        <taxon>Chitinophagaceae</taxon>
        <taxon>Danxiaibacter</taxon>
    </lineage>
</organism>
<dbReference type="SUPFAM" id="SSF88946">
    <property type="entry name" value="Sigma2 domain of RNA polymerase sigma factors"/>
    <property type="match status" value="1"/>
</dbReference>
<dbReference type="Gene3D" id="1.10.10.10">
    <property type="entry name" value="Winged helix-like DNA-binding domain superfamily/Winged helix DNA-binding domain"/>
    <property type="match status" value="1"/>
</dbReference>
<dbReference type="SUPFAM" id="SSF88659">
    <property type="entry name" value="Sigma3 and sigma4 domains of RNA polymerase sigma factors"/>
    <property type="match status" value="1"/>
</dbReference>
<evidence type="ECO:0000313" key="7">
    <source>
        <dbReference type="EMBL" id="MEX6689331.1"/>
    </source>
</evidence>
<keyword evidence="4" id="KW-0804">Transcription</keyword>
<evidence type="ECO:0000313" key="8">
    <source>
        <dbReference type="Proteomes" id="UP001560573"/>
    </source>
</evidence>
<dbReference type="PANTHER" id="PTHR43133:SF46">
    <property type="entry name" value="RNA POLYMERASE SIGMA-70 FACTOR ECF SUBFAMILY"/>
    <property type="match status" value="1"/>
</dbReference>
<dbReference type="Pfam" id="PF04542">
    <property type="entry name" value="Sigma70_r2"/>
    <property type="match status" value="1"/>
</dbReference>
<name>A0ABV3ZHF2_9BACT</name>
<gene>
    <name evidence="7" type="ORF">QTN47_17615</name>
</gene>
<sequence length="187" mass="21840">MQETELIKECLKGNRSAQHLLYSRYSPAMLGICYRYTKNIADAEDILQEAFIKVFTKLHQYRNDGELGGWIRRIMINTSISYLNKHNRYKRELQIEDIPMHPVSDETPEIHVDTKQLVELVRELPVIYQTVFNLVAIEGYNHIEVAKLLNSKENTIRSQYSRARSLLIDALKKIADQSEKKNYAGRI</sequence>
<feature type="domain" description="RNA polymerase sigma-70 region 2" evidence="5">
    <location>
        <begin position="21"/>
        <end position="88"/>
    </location>
</feature>
<reference evidence="7 8" key="1">
    <citation type="submission" date="2023-07" db="EMBL/GenBank/DDBJ databases">
        <authorList>
            <person name="Lian W.-H."/>
        </authorList>
    </citation>
    <scope>NUCLEOTIDE SEQUENCE [LARGE SCALE GENOMIC DNA]</scope>
    <source>
        <strain evidence="7 8">SYSU DXS3180</strain>
    </source>
</reference>
<dbReference type="InterPro" id="IPR013324">
    <property type="entry name" value="RNA_pol_sigma_r3/r4-like"/>
</dbReference>
<comment type="similarity">
    <text evidence="1">Belongs to the sigma-70 factor family. ECF subfamily.</text>
</comment>
<keyword evidence="2" id="KW-0805">Transcription regulation</keyword>
<protein>
    <submittedName>
        <fullName evidence="7">RNA polymerase sigma factor</fullName>
    </submittedName>
</protein>
<keyword evidence="8" id="KW-1185">Reference proteome</keyword>
<dbReference type="EMBL" id="JAULBC010000006">
    <property type="protein sequence ID" value="MEX6689331.1"/>
    <property type="molecule type" value="Genomic_DNA"/>
</dbReference>
<evidence type="ECO:0000256" key="4">
    <source>
        <dbReference type="ARBA" id="ARBA00023163"/>
    </source>
</evidence>
<dbReference type="InterPro" id="IPR014284">
    <property type="entry name" value="RNA_pol_sigma-70_dom"/>
</dbReference>